<dbReference type="Proteomes" id="UP001515500">
    <property type="component" value="Chromosome 19"/>
</dbReference>
<evidence type="ECO:0000256" key="1">
    <source>
        <dbReference type="ARBA" id="ARBA00022737"/>
    </source>
</evidence>
<dbReference type="Pfam" id="PF23598">
    <property type="entry name" value="LRR_14"/>
    <property type="match status" value="1"/>
</dbReference>
<organism evidence="4 5">
    <name type="scientific">Dioscorea cayennensis subsp. rotundata</name>
    <name type="common">White Guinea yam</name>
    <name type="synonym">Dioscorea rotundata</name>
    <dbReference type="NCBI Taxonomy" id="55577"/>
    <lineage>
        <taxon>Eukaryota</taxon>
        <taxon>Viridiplantae</taxon>
        <taxon>Streptophyta</taxon>
        <taxon>Embryophyta</taxon>
        <taxon>Tracheophyta</taxon>
        <taxon>Spermatophyta</taxon>
        <taxon>Magnoliopsida</taxon>
        <taxon>Liliopsida</taxon>
        <taxon>Dioscoreales</taxon>
        <taxon>Dioscoreaceae</taxon>
        <taxon>Dioscorea</taxon>
    </lineage>
</organism>
<dbReference type="InterPro" id="IPR027417">
    <property type="entry name" value="P-loop_NTPase"/>
</dbReference>
<dbReference type="InterPro" id="IPR055414">
    <property type="entry name" value="LRR_R13L4/SHOC2-like"/>
</dbReference>
<dbReference type="AlphaFoldDB" id="A0AB40D3P2"/>
<evidence type="ECO:0000259" key="3">
    <source>
        <dbReference type="Pfam" id="PF23598"/>
    </source>
</evidence>
<reference evidence="5" key="1">
    <citation type="submission" date="2025-08" db="UniProtKB">
        <authorList>
            <consortium name="RefSeq"/>
        </authorList>
    </citation>
    <scope>IDENTIFICATION</scope>
</reference>
<dbReference type="GO" id="GO:0006952">
    <property type="term" value="P:defense response"/>
    <property type="evidence" value="ECO:0007669"/>
    <property type="project" value="UniProtKB-KW"/>
</dbReference>
<accession>A0AB40D3P2</accession>
<dbReference type="InterPro" id="IPR032675">
    <property type="entry name" value="LRR_dom_sf"/>
</dbReference>
<dbReference type="PANTHER" id="PTHR36766">
    <property type="entry name" value="PLANT BROAD-SPECTRUM MILDEW RESISTANCE PROTEIN RPW8"/>
    <property type="match status" value="1"/>
</dbReference>
<keyword evidence="1" id="KW-0677">Repeat</keyword>
<dbReference type="GO" id="GO:0043531">
    <property type="term" value="F:ADP binding"/>
    <property type="evidence" value="ECO:0007669"/>
    <property type="project" value="InterPro"/>
</dbReference>
<sequence>MTEKGEITKKMRLPFLLYHMQGLSHEDSWSLFKECAIPLDQGACQNSREIEEVGLEIVAKLEGLPLFVRMVGCLLCLDFNLNDWKMFLNADVWMYKSEDLYGILAALWSFFQSSSFRNKSVDYELLMFSRTKFSVDYTKPKSQDIFEEYIMHGLICDLALSITAYESLYLSPVTRNMKKNVRHLSLQSDKDTIAEALDLAMLYNLRMPLLHRTKCSSFDYDTLFMNLKWIRVLCLSDIGLKTLPNSIGNLKQLRCLYLTKTSVDTVPQVLCSLRNLQTLKLNISSSILQSLPCSMSNLINLRHLKANGSGKMYKIKQLTSLQELEKFTVVNKNGHKIVLRVRKRGTSVDLSLVGQLKSLKILRLDGLLKVQPVDLQYNRDDDRLFPYLRILDMSRCSSSIEVPLTLEAMRLYKVGLLTLLRLHQTRSSISSSSITPLQISVCQRLTTPQVGLLARQSQGQLQAFHNLVIQDCTELVHLPDYSFSALASLKTLCIENCPTLRHKQASR</sequence>
<dbReference type="PANTHER" id="PTHR36766:SF40">
    <property type="entry name" value="DISEASE RESISTANCE PROTEIN RGA3"/>
    <property type="match status" value="1"/>
</dbReference>
<evidence type="ECO:0000313" key="5">
    <source>
        <dbReference type="RefSeq" id="XP_039146843.1"/>
    </source>
</evidence>
<dbReference type="RefSeq" id="XP_039146843.1">
    <property type="nucleotide sequence ID" value="XM_039290909.1"/>
</dbReference>
<dbReference type="SUPFAM" id="SSF52058">
    <property type="entry name" value="L domain-like"/>
    <property type="match status" value="1"/>
</dbReference>
<keyword evidence="2" id="KW-0611">Plant defense</keyword>
<name>A0AB40D3P2_DIOCR</name>
<gene>
    <name evidence="5" type="primary">LOC120284104</name>
</gene>
<proteinExistence type="predicted"/>
<evidence type="ECO:0000256" key="2">
    <source>
        <dbReference type="ARBA" id="ARBA00022821"/>
    </source>
</evidence>
<dbReference type="GeneID" id="120284104"/>
<dbReference type="InterPro" id="IPR042197">
    <property type="entry name" value="Apaf_helical"/>
</dbReference>
<feature type="domain" description="Disease resistance R13L4/SHOC-2-like LRR" evidence="3">
    <location>
        <begin position="224"/>
        <end position="337"/>
    </location>
</feature>
<evidence type="ECO:0000313" key="4">
    <source>
        <dbReference type="Proteomes" id="UP001515500"/>
    </source>
</evidence>
<keyword evidence="4" id="KW-1185">Reference proteome</keyword>
<dbReference type="SUPFAM" id="SSF52540">
    <property type="entry name" value="P-loop containing nucleoside triphosphate hydrolases"/>
    <property type="match status" value="1"/>
</dbReference>
<dbReference type="Gene3D" id="1.10.8.430">
    <property type="entry name" value="Helical domain of apoptotic protease-activating factors"/>
    <property type="match status" value="1"/>
</dbReference>
<dbReference type="Gene3D" id="3.80.10.10">
    <property type="entry name" value="Ribonuclease Inhibitor"/>
    <property type="match status" value="1"/>
</dbReference>
<protein>
    <submittedName>
        <fullName evidence="5">Disease resistance protein RGA3</fullName>
    </submittedName>
</protein>